<keyword evidence="1" id="KW-0472">Membrane</keyword>
<comment type="caution">
    <text evidence="2">The sequence shown here is derived from an EMBL/GenBank/DDBJ whole genome shotgun (WGS) entry which is preliminary data.</text>
</comment>
<protein>
    <submittedName>
        <fullName evidence="2">Uncharacterized protein</fullName>
    </submittedName>
</protein>
<evidence type="ECO:0000313" key="3">
    <source>
        <dbReference type="Proteomes" id="UP000177905"/>
    </source>
</evidence>
<organism evidence="2 3">
    <name type="scientific">candidate division WOR-1 bacterium RIFOXYB2_FULL_36_35</name>
    <dbReference type="NCBI Taxonomy" id="1802578"/>
    <lineage>
        <taxon>Bacteria</taxon>
        <taxon>Bacillati</taxon>
        <taxon>Saganbacteria</taxon>
    </lineage>
</organism>
<keyword evidence="1" id="KW-0812">Transmembrane</keyword>
<dbReference type="AlphaFoldDB" id="A0A1F4S4I1"/>
<evidence type="ECO:0000313" key="2">
    <source>
        <dbReference type="EMBL" id="OGC14643.1"/>
    </source>
</evidence>
<reference evidence="2 3" key="1">
    <citation type="journal article" date="2016" name="Nat. Commun.">
        <title>Thousands of microbial genomes shed light on interconnected biogeochemical processes in an aquifer system.</title>
        <authorList>
            <person name="Anantharaman K."/>
            <person name="Brown C.T."/>
            <person name="Hug L.A."/>
            <person name="Sharon I."/>
            <person name="Castelle C.J."/>
            <person name="Probst A.J."/>
            <person name="Thomas B.C."/>
            <person name="Singh A."/>
            <person name="Wilkins M.J."/>
            <person name="Karaoz U."/>
            <person name="Brodie E.L."/>
            <person name="Williams K.H."/>
            <person name="Hubbard S.S."/>
            <person name="Banfield J.F."/>
        </authorList>
    </citation>
    <scope>NUCLEOTIDE SEQUENCE [LARGE SCALE GENOMIC DNA]</scope>
</reference>
<gene>
    <name evidence="2" type="ORF">A2290_01175</name>
</gene>
<keyword evidence="1" id="KW-1133">Transmembrane helix</keyword>
<dbReference type="Proteomes" id="UP000177905">
    <property type="component" value="Unassembled WGS sequence"/>
</dbReference>
<evidence type="ECO:0000256" key="1">
    <source>
        <dbReference type="SAM" id="Phobius"/>
    </source>
</evidence>
<dbReference type="EMBL" id="MEUA01000033">
    <property type="protein sequence ID" value="OGC14643.1"/>
    <property type="molecule type" value="Genomic_DNA"/>
</dbReference>
<feature type="transmembrane region" description="Helical" evidence="1">
    <location>
        <begin position="6"/>
        <end position="29"/>
    </location>
</feature>
<proteinExistence type="predicted"/>
<name>A0A1F4S4I1_UNCSA</name>
<sequence length="164" mass="19004">MENIDITIIVIIVFIFNLITVPLILFLLYKKIFKPALVQIQPIENLSPEGLQIPIIGAYTGIKDIPYWAIARNTFNPFLKIFPDKIEYRVILKHKKNLDQIESIDCYELIGIKNIRFNFADSPFSFSANLLNVENLKKVLQYFKNNGIKLSDKAEKYLNKPQLS</sequence>
<accession>A0A1F4S4I1</accession>